<dbReference type="HAMAP" id="MF_00386">
    <property type="entry name" value="UPF0161_YidD"/>
    <property type="match status" value="1"/>
</dbReference>
<dbReference type="PANTHER" id="PTHR33383">
    <property type="entry name" value="MEMBRANE PROTEIN INSERTION EFFICIENCY FACTOR-RELATED"/>
    <property type="match status" value="1"/>
</dbReference>
<reference evidence="3" key="1">
    <citation type="submission" date="2017-09" db="EMBL/GenBank/DDBJ databases">
        <title>Depth-based differentiation of microbial function through sediment-hosted aquifers and enrichment of novel symbionts in the deep terrestrial subsurface.</title>
        <authorList>
            <person name="Probst A.J."/>
            <person name="Ladd B."/>
            <person name="Jarett J.K."/>
            <person name="Geller-Mcgrath D.E."/>
            <person name="Sieber C.M.K."/>
            <person name="Emerson J.B."/>
            <person name="Anantharaman K."/>
            <person name="Thomas B.C."/>
            <person name="Malmstrom R."/>
            <person name="Stieglmeier M."/>
            <person name="Klingl A."/>
            <person name="Woyke T."/>
            <person name="Ryan C.M."/>
            <person name="Banfield J.F."/>
        </authorList>
    </citation>
    <scope>NUCLEOTIDE SEQUENCE [LARGE SCALE GENOMIC DNA]</scope>
</reference>
<comment type="function">
    <text evidence="1">Could be involved in insertion of integral membrane proteins into the membrane.</text>
</comment>
<comment type="similarity">
    <text evidence="1">Belongs to the UPF0161 family.</text>
</comment>
<dbReference type="NCBIfam" id="TIGR00278">
    <property type="entry name" value="membrane protein insertion efficiency factor YidD"/>
    <property type="match status" value="1"/>
</dbReference>
<dbReference type="SMART" id="SM01234">
    <property type="entry name" value="Haemolytic"/>
    <property type="match status" value="1"/>
</dbReference>
<accession>A0A2M8ESX8</accession>
<dbReference type="Pfam" id="PF01809">
    <property type="entry name" value="YidD"/>
    <property type="match status" value="1"/>
</dbReference>
<comment type="caution">
    <text evidence="2">The sequence shown here is derived from an EMBL/GenBank/DDBJ whole genome shotgun (WGS) entry which is preliminary data.</text>
</comment>
<evidence type="ECO:0000256" key="1">
    <source>
        <dbReference type="HAMAP-Rule" id="MF_00386"/>
    </source>
</evidence>
<gene>
    <name evidence="2" type="ORF">CO054_01630</name>
</gene>
<dbReference type="GO" id="GO:0005886">
    <property type="term" value="C:plasma membrane"/>
    <property type="evidence" value="ECO:0007669"/>
    <property type="project" value="UniProtKB-SubCell"/>
</dbReference>
<evidence type="ECO:0000313" key="3">
    <source>
        <dbReference type="Proteomes" id="UP000229816"/>
    </source>
</evidence>
<name>A0A2M8ESX8_9BACT</name>
<sequence>MKKFILFLIRAYQKSWFFRSRILRALFLSDGVCRFQPTCSEYTYQAIERYGIIRGSWVGVKRILRCHPWSKGGYDLLK</sequence>
<dbReference type="AlphaFoldDB" id="A0A2M8ESX8"/>
<organism evidence="2 3">
    <name type="scientific">Candidatus Shapirobacteria bacterium CG_4_9_14_0_2_um_filter_39_11</name>
    <dbReference type="NCBI Taxonomy" id="1974478"/>
    <lineage>
        <taxon>Bacteria</taxon>
        <taxon>Candidatus Shapironibacteriota</taxon>
    </lineage>
</organism>
<comment type="subcellular location">
    <subcellularLocation>
        <location evidence="1">Cell membrane</location>
        <topology evidence="1">Peripheral membrane protein</topology>
        <orientation evidence="1">Cytoplasmic side</orientation>
    </subcellularLocation>
</comment>
<keyword evidence="1" id="KW-1003">Cell membrane</keyword>
<dbReference type="Proteomes" id="UP000229816">
    <property type="component" value="Unassembled WGS sequence"/>
</dbReference>
<dbReference type="PANTHER" id="PTHR33383:SF1">
    <property type="entry name" value="MEMBRANE PROTEIN INSERTION EFFICIENCY FACTOR-RELATED"/>
    <property type="match status" value="1"/>
</dbReference>
<dbReference type="EMBL" id="PFSF01000033">
    <property type="protein sequence ID" value="PJC28166.1"/>
    <property type="molecule type" value="Genomic_DNA"/>
</dbReference>
<protein>
    <recommendedName>
        <fullName evidence="1">Putative membrane protein insertion efficiency factor</fullName>
    </recommendedName>
</protein>
<proteinExistence type="inferred from homology"/>
<dbReference type="InterPro" id="IPR002696">
    <property type="entry name" value="Membr_insert_effic_factor_YidD"/>
</dbReference>
<keyword evidence="1" id="KW-0472">Membrane</keyword>
<evidence type="ECO:0000313" key="2">
    <source>
        <dbReference type="EMBL" id="PJC28166.1"/>
    </source>
</evidence>